<evidence type="ECO:0000313" key="9">
    <source>
        <dbReference type="WBParaSite" id="PSU_v2.g19912.t1"/>
    </source>
</evidence>
<evidence type="ECO:0000256" key="2">
    <source>
        <dbReference type="ARBA" id="ARBA00006293"/>
    </source>
</evidence>
<evidence type="ECO:0000256" key="4">
    <source>
        <dbReference type="ARBA" id="ARBA00022989"/>
    </source>
</evidence>
<feature type="transmembrane region" description="Helical" evidence="7">
    <location>
        <begin position="234"/>
        <end position="255"/>
    </location>
</feature>
<dbReference type="PANTHER" id="PTHR12841">
    <property type="entry name" value="PROTEIN UNC-50 HOMOLOG"/>
    <property type="match status" value="1"/>
</dbReference>
<sequence>MSTQFQRGNTKPGFESPIPQSPTTSFGPHNFKRDQYRHSTSGYSTPGGASVYSSYSTSPNVGCLTSVRMSAMAKLSRFLRRLVHFRQMDFEFAAWQMWSLLTHPQLVYRKFVYRKRTKDQWARDDPAFLVLLAVALSLSSILFAVVLHLSFAGFIAFYFWAVFVDCVFVGLVIATLIWFISNRYLRRGEDQDVEWGYCFDVHLNAFFPMLILLHVILPLIFSSLVDYPNFISRLIGNAVWFIACVYYVYITFLGYTALPILRNTQIFLYPITFIFIFFVATVSAGWNISQTAMDFYHFRAMNANR</sequence>
<protein>
    <submittedName>
        <fullName evidence="9">Uncharacterized protein</fullName>
    </submittedName>
</protein>
<dbReference type="WBParaSite" id="PSU_v2.g19912.t1">
    <property type="protein sequence ID" value="PSU_v2.g19912.t1"/>
    <property type="gene ID" value="PSU_v2.g19912"/>
</dbReference>
<keyword evidence="3 7" id="KW-0812">Transmembrane</keyword>
<evidence type="ECO:0000256" key="1">
    <source>
        <dbReference type="ARBA" id="ARBA00004141"/>
    </source>
</evidence>
<accession>A0A914YK57</accession>
<evidence type="ECO:0000256" key="5">
    <source>
        <dbReference type="ARBA" id="ARBA00023136"/>
    </source>
</evidence>
<feature type="region of interest" description="Disordered" evidence="6">
    <location>
        <begin position="1"/>
        <end position="31"/>
    </location>
</feature>
<evidence type="ECO:0000256" key="7">
    <source>
        <dbReference type="SAM" id="Phobius"/>
    </source>
</evidence>
<dbReference type="Pfam" id="PF05216">
    <property type="entry name" value="UNC-50"/>
    <property type="match status" value="1"/>
</dbReference>
<name>A0A914YK57_9BILA</name>
<keyword evidence="4 7" id="KW-1133">Transmembrane helix</keyword>
<reference evidence="9" key="1">
    <citation type="submission" date="2022-11" db="UniProtKB">
        <authorList>
            <consortium name="WormBaseParasite"/>
        </authorList>
    </citation>
    <scope>IDENTIFICATION</scope>
</reference>
<proteinExistence type="inferred from homology"/>
<feature type="transmembrane region" description="Helical" evidence="7">
    <location>
        <begin position="157"/>
        <end position="180"/>
    </location>
</feature>
<keyword evidence="5 7" id="KW-0472">Membrane</keyword>
<dbReference type="InterPro" id="IPR007881">
    <property type="entry name" value="UNC-50"/>
</dbReference>
<organism evidence="8 9">
    <name type="scientific">Panagrolaimus superbus</name>
    <dbReference type="NCBI Taxonomy" id="310955"/>
    <lineage>
        <taxon>Eukaryota</taxon>
        <taxon>Metazoa</taxon>
        <taxon>Ecdysozoa</taxon>
        <taxon>Nematoda</taxon>
        <taxon>Chromadorea</taxon>
        <taxon>Rhabditida</taxon>
        <taxon>Tylenchina</taxon>
        <taxon>Panagrolaimomorpha</taxon>
        <taxon>Panagrolaimoidea</taxon>
        <taxon>Panagrolaimidae</taxon>
        <taxon>Panagrolaimus</taxon>
    </lineage>
</organism>
<keyword evidence="8" id="KW-1185">Reference proteome</keyword>
<evidence type="ECO:0000313" key="8">
    <source>
        <dbReference type="Proteomes" id="UP000887577"/>
    </source>
</evidence>
<evidence type="ECO:0000256" key="6">
    <source>
        <dbReference type="SAM" id="MobiDB-lite"/>
    </source>
</evidence>
<feature type="transmembrane region" description="Helical" evidence="7">
    <location>
        <begin position="201"/>
        <end position="222"/>
    </location>
</feature>
<evidence type="ECO:0000256" key="3">
    <source>
        <dbReference type="ARBA" id="ARBA00022692"/>
    </source>
</evidence>
<dbReference type="PANTHER" id="PTHR12841:SF6">
    <property type="entry name" value="PROTEIN UNC-50 HOMOLOG"/>
    <property type="match status" value="1"/>
</dbReference>
<comment type="similarity">
    <text evidence="2">Belongs to the unc-50 family.</text>
</comment>
<comment type="subcellular location">
    <subcellularLocation>
        <location evidence="1">Membrane</location>
        <topology evidence="1">Multi-pass membrane protein</topology>
    </subcellularLocation>
</comment>
<dbReference type="GO" id="GO:0000139">
    <property type="term" value="C:Golgi membrane"/>
    <property type="evidence" value="ECO:0007669"/>
    <property type="project" value="TreeGrafter"/>
</dbReference>
<dbReference type="Proteomes" id="UP000887577">
    <property type="component" value="Unplaced"/>
</dbReference>
<feature type="transmembrane region" description="Helical" evidence="7">
    <location>
        <begin position="128"/>
        <end position="151"/>
    </location>
</feature>
<dbReference type="AlphaFoldDB" id="A0A914YK57"/>
<feature type="transmembrane region" description="Helical" evidence="7">
    <location>
        <begin position="267"/>
        <end position="288"/>
    </location>
</feature>